<dbReference type="Gene3D" id="2.40.50.100">
    <property type="match status" value="1"/>
</dbReference>
<keyword evidence="2" id="KW-0175">Coiled coil</keyword>
<gene>
    <name evidence="3" type="ORF">L2764_19255</name>
</gene>
<keyword evidence="4" id="KW-1185">Reference proteome</keyword>
<dbReference type="Gene3D" id="2.40.30.170">
    <property type="match status" value="1"/>
</dbReference>
<comment type="caution">
    <text evidence="3">The sequence shown here is derived from an EMBL/GenBank/DDBJ whole genome shotgun (WGS) entry which is preliminary data.</text>
</comment>
<comment type="similarity">
    <text evidence="1">Belongs to the membrane fusion protein (MFP) (TC 8.A.1) family.</text>
</comment>
<organism evidence="3 4">
    <name type="scientific">Shewanella surugensis</name>
    <dbReference type="NCBI Taxonomy" id="212020"/>
    <lineage>
        <taxon>Bacteria</taxon>
        <taxon>Pseudomonadati</taxon>
        <taxon>Pseudomonadota</taxon>
        <taxon>Gammaproteobacteria</taxon>
        <taxon>Alteromonadales</taxon>
        <taxon>Shewanellaceae</taxon>
        <taxon>Shewanella</taxon>
    </lineage>
</organism>
<dbReference type="RefSeq" id="WP_248941971.1">
    <property type="nucleotide sequence ID" value="NZ_JAKIKS010000094.1"/>
</dbReference>
<accession>A0ABT0LGR9</accession>
<feature type="coiled-coil region" evidence="2">
    <location>
        <begin position="165"/>
        <end position="192"/>
    </location>
</feature>
<dbReference type="InterPro" id="IPR006143">
    <property type="entry name" value="RND_pump_MFP"/>
</dbReference>
<proteinExistence type="inferred from homology"/>
<evidence type="ECO:0000256" key="1">
    <source>
        <dbReference type="ARBA" id="ARBA00009477"/>
    </source>
</evidence>
<name>A0ABT0LGR9_9GAMM</name>
<dbReference type="Gene3D" id="1.10.287.470">
    <property type="entry name" value="Helix hairpin bin"/>
    <property type="match status" value="1"/>
</dbReference>
<dbReference type="PANTHER" id="PTHR30469">
    <property type="entry name" value="MULTIDRUG RESISTANCE PROTEIN MDTA"/>
    <property type="match status" value="1"/>
</dbReference>
<evidence type="ECO:0000313" key="4">
    <source>
        <dbReference type="Proteomes" id="UP001203423"/>
    </source>
</evidence>
<dbReference type="SUPFAM" id="SSF111369">
    <property type="entry name" value="HlyD-like secretion proteins"/>
    <property type="match status" value="1"/>
</dbReference>
<dbReference type="PANTHER" id="PTHR30469:SF12">
    <property type="entry name" value="MULTIDRUG RESISTANCE PROTEIN MDTA"/>
    <property type="match status" value="1"/>
</dbReference>
<evidence type="ECO:0000313" key="3">
    <source>
        <dbReference type="EMBL" id="MCL1126565.1"/>
    </source>
</evidence>
<dbReference type="Proteomes" id="UP001203423">
    <property type="component" value="Unassembled WGS sequence"/>
</dbReference>
<sequence length="399" mass="43994">MKPKKITLITTLIASLCIIAAITYTRAQKADYIKQSRAVGQPTVIASPEVEVITVNKQDYQAEIIGHGEAKSRNMLVLTTEVSGQVETLSPQFETGKQIKQGALLASLNDTNYQQAVTDAQVSVADAKVALLEEERQGQQAQMEWKNSGMKGEPDSSLVLRQPQLIAAQAALSNAQRQLKTAQRNLQKTQITAPFNALIISRDIQPGSYLSVGTTVSTLYSTDRVEITIPLSEHQWNSLPTFNNIEPKSWLVTLTNTDATEHWQGYVQRIEQHLDSSSRQRALIVAIDSPLEQTPALFPGTFLTARVQGATLNAIWALPASAISQSGDVWYLDNNSNLMNFKANKLFEIEDKVYITPVDDKESAQIVIRPLNNYLVGMKMTPTQSDNPSLLASTAQEKQ</sequence>
<protein>
    <submittedName>
        <fullName evidence="3">Efflux RND transporter periplasmic adaptor subunit</fullName>
    </submittedName>
</protein>
<evidence type="ECO:0000256" key="2">
    <source>
        <dbReference type="SAM" id="Coils"/>
    </source>
</evidence>
<reference evidence="3 4" key="1">
    <citation type="submission" date="2022-01" db="EMBL/GenBank/DDBJ databases">
        <title>Whole genome-based taxonomy of the Shewanellaceae.</title>
        <authorList>
            <person name="Martin-Rodriguez A.J."/>
        </authorList>
    </citation>
    <scope>NUCLEOTIDE SEQUENCE [LARGE SCALE GENOMIC DNA]</scope>
    <source>
        <strain evidence="3 4">DSM 17177</strain>
    </source>
</reference>
<dbReference type="NCBIfam" id="TIGR01730">
    <property type="entry name" value="RND_mfp"/>
    <property type="match status" value="1"/>
</dbReference>
<dbReference type="EMBL" id="JAKIKS010000094">
    <property type="protein sequence ID" value="MCL1126565.1"/>
    <property type="molecule type" value="Genomic_DNA"/>
</dbReference>